<reference evidence="7" key="1">
    <citation type="submission" date="2023-07" db="EMBL/GenBank/DDBJ databases">
        <title>draft genome sequence of fig (Ficus carica).</title>
        <authorList>
            <person name="Takahashi T."/>
            <person name="Nishimura K."/>
        </authorList>
    </citation>
    <scope>NUCLEOTIDE SEQUENCE</scope>
</reference>
<evidence type="ECO:0008006" key="9">
    <source>
        <dbReference type="Google" id="ProtNLM"/>
    </source>
</evidence>
<feature type="compositionally biased region" description="Basic residues" evidence="6">
    <location>
        <begin position="119"/>
        <end position="134"/>
    </location>
</feature>
<dbReference type="Gramene" id="FCD_00019205-RA">
    <property type="protein sequence ID" value="FCD_00019205-RA:cds"/>
    <property type="gene ID" value="FCD_00019205"/>
</dbReference>
<evidence type="ECO:0000313" key="7">
    <source>
        <dbReference type="EMBL" id="GMN43741.1"/>
    </source>
</evidence>
<keyword evidence="3" id="KW-0238">DNA-binding</keyword>
<feature type="region of interest" description="Disordered" evidence="6">
    <location>
        <begin position="290"/>
        <end position="322"/>
    </location>
</feature>
<evidence type="ECO:0000256" key="4">
    <source>
        <dbReference type="ARBA" id="ARBA00023163"/>
    </source>
</evidence>
<dbReference type="Proteomes" id="UP001187192">
    <property type="component" value="Unassembled WGS sequence"/>
</dbReference>
<evidence type="ECO:0000256" key="2">
    <source>
        <dbReference type="ARBA" id="ARBA00023015"/>
    </source>
</evidence>
<feature type="compositionally biased region" description="Basic and acidic residues" evidence="6">
    <location>
        <begin position="306"/>
        <end position="316"/>
    </location>
</feature>
<feature type="region of interest" description="Disordered" evidence="6">
    <location>
        <begin position="116"/>
        <end position="144"/>
    </location>
</feature>
<keyword evidence="8" id="KW-1185">Reference proteome</keyword>
<comment type="subcellular location">
    <subcellularLocation>
        <location evidence="1">Nucleus</location>
    </subcellularLocation>
</comment>
<keyword evidence="4" id="KW-0804">Transcription</keyword>
<accession>A0AA88AGW1</accession>
<dbReference type="SUPFAM" id="SSF101936">
    <property type="entry name" value="DNA-binding pseudobarrel domain"/>
    <property type="match status" value="1"/>
</dbReference>
<dbReference type="EMBL" id="BTGU01000017">
    <property type="protein sequence ID" value="GMN43741.1"/>
    <property type="molecule type" value="Genomic_DNA"/>
</dbReference>
<keyword evidence="5" id="KW-0539">Nucleus</keyword>
<sequence>MMMRTTMNPKGFLFEPLEMLADVCCDILDHKRTLSDNDEPNIKEEQPVLDMVQALKFAPHVFYFPTKSRLFRKRKVLIMINNDHRDLSHLPPMKRCRFDVDHGDEDGQNRAIQTEVKKQKMKKTSTTTTRRKKDLGKNGIMAGPNPAPAMRIDLMEMAVGDFDLSTVKLVIQKSLFETDLQKGQNRISMPLKQIKSDDFLTEEEKRTLERRREDKHLEGIEVDFISPDLSKTKMMFKKWDLQKSSSYILSRNWHNVAQRNKLKASDIVQIWFFRSREGKPCIALVNLGREPSSSLSSASASSSVGEDDHQRSDSEPRSTVTA</sequence>
<dbReference type="GO" id="GO:0003677">
    <property type="term" value="F:DNA binding"/>
    <property type="evidence" value="ECO:0007669"/>
    <property type="project" value="UniProtKB-KW"/>
</dbReference>
<keyword evidence="2" id="KW-0805">Transcription regulation</keyword>
<dbReference type="PANTHER" id="PTHR31541">
    <property type="entry name" value="B3 DOMAIN PLANT PROTEIN-RELATED"/>
    <property type="match status" value="1"/>
</dbReference>
<gene>
    <name evidence="7" type="ORF">TIFTF001_012935</name>
</gene>
<feature type="compositionally biased region" description="Low complexity" evidence="6">
    <location>
        <begin position="292"/>
        <end position="303"/>
    </location>
</feature>
<evidence type="ECO:0000313" key="8">
    <source>
        <dbReference type="Proteomes" id="UP001187192"/>
    </source>
</evidence>
<dbReference type="AlphaFoldDB" id="A0AA88AGW1"/>
<evidence type="ECO:0000256" key="5">
    <source>
        <dbReference type="ARBA" id="ARBA00023242"/>
    </source>
</evidence>
<name>A0AA88AGW1_FICCA</name>
<dbReference type="InterPro" id="IPR015300">
    <property type="entry name" value="DNA-bd_pseudobarrel_sf"/>
</dbReference>
<comment type="caution">
    <text evidence="7">The sequence shown here is derived from an EMBL/GenBank/DDBJ whole genome shotgun (WGS) entry which is preliminary data.</text>
</comment>
<dbReference type="Gene3D" id="2.40.330.10">
    <property type="entry name" value="DNA-binding pseudobarrel domain"/>
    <property type="match status" value="1"/>
</dbReference>
<dbReference type="InterPro" id="IPR005508">
    <property type="entry name" value="At2g31720-like"/>
</dbReference>
<evidence type="ECO:0000256" key="6">
    <source>
        <dbReference type="SAM" id="MobiDB-lite"/>
    </source>
</evidence>
<protein>
    <recommendedName>
        <fullName evidence="9">B3 domain-containing protein</fullName>
    </recommendedName>
</protein>
<dbReference type="PANTHER" id="PTHR31541:SF25">
    <property type="entry name" value="GAMMA-GLIADIN B"/>
    <property type="match status" value="1"/>
</dbReference>
<proteinExistence type="predicted"/>
<evidence type="ECO:0000256" key="3">
    <source>
        <dbReference type="ARBA" id="ARBA00023125"/>
    </source>
</evidence>
<organism evidence="7 8">
    <name type="scientific">Ficus carica</name>
    <name type="common">Common fig</name>
    <dbReference type="NCBI Taxonomy" id="3494"/>
    <lineage>
        <taxon>Eukaryota</taxon>
        <taxon>Viridiplantae</taxon>
        <taxon>Streptophyta</taxon>
        <taxon>Embryophyta</taxon>
        <taxon>Tracheophyta</taxon>
        <taxon>Spermatophyta</taxon>
        <taxon>Magnoliopsida</taxon>
        <taxon>eudicotyledons</taxon>
        <taxon>Gunneridae</taxon>
        <taxon>Pentapetalae</taxon>
        <taxon>rosids</taxon>
        <taxon>fabids</taxon>
        <taxon>Rosales</taxon>
        <taxon>Moraceae</taxon>
        <taxon>Ficeae</taxon>
        <taxon>Ficus</taxon>
    </lineage>
</organism>
<dbReference type="Pfam" id="PF03754">
    <property type="entry name" value="At2g31720-like"/>
    <property type="match status" value="1"/>
</dbReference>
<evidence type="ECO:0000256" key="1">
    <source>
        <dbReference type="ARBA" id="ARBA00004123"/>
    </source>
</evidence>
<dbReference type="GO" id="GO:0005634">
    <property type="term" value="C:nucleus"/>
    <property type="evidence" value="ECO:0007669"/>
    <property type="project" value="UniProtKB-SubCell"/>
</dbReference>